<name>A0ABN2W400_9ACTN</name>
<dbReference type="InterPro" id="IPR025841">
    <property type="entry name" value="CP_ATPgrasp_2"/>
</dbReference>
<evidence type="ECO:0000313" key="5">
    <source>
        <dbReference type="Proteomes" id="UP001501480"/>
    </source>
</evidence>
<dbReference type="EMBL" id="BAAAPY010000006">
    <property type="protein sequence ID" value="GAA2079241.1"/>
    <property type="molecule type" value="Genomic_DNA"/>
</dbReference>
<feature type="domain" description="Circularly permuted ATP-grasp type 2" evidence="3">
    <location>
        <begin position="86"/>
        <end position="452"/>
    </location>
</feature>
<feature type="region of interest" description="Disordered" evidence="1">
    <location>
        <begin position="1"/>
        <end position="22"/>
    </location>
</feature>
<protein>
    <submittedName>
        <fullName evidence="4">Circularly permuted type 2 ATP-grasp protein</fullName>
    </submittedName>
</protein>
<organism evidence="4 5">
    <name type="scientific">Aeromicrobium halocynthiae</name>
    <dbReference type="NCBI Taxonomy" id="560557"/>
    <lineage>
        <taxon>Bacteria</taxon>
        <taxon>Bacillati</taxon>
        <taxon>Actinomycetota</taxon>
        <taxon>Actinomycetes</taxon>
        <taxon>Propionibacteriales</taxon>
        <taxon>Nocardioidaceae</taxon>
        <taxon>Aeromicrobium</taxon>
    </lineage>
</organism>
<evidence type="ECO:0000256" key="1">
    <source>
        <dbReference type="SAM" id="MobiDB-lite"/>
    </source>
</evidence>
<dbReference type="Gene3D" id="3.40.50.11290">
    <property type="match status" value="1"/>
</dbReference>
<keyword evidence="5" id="KW-1185">Reference proteome</keyword>
<dbReference type="Proteomes" id="UP001501480">
    <property type="component" value="Unassembled WGS sequence"/>
</dbReference>
<dbReference type="InterPro" id="IPR007296">
    <property type="entry name" value="DUF403"/>
</dbReference>
<proteinExistence type="predicted"/>
<sequence>MSALRDYAAATNQPPLQGGPRAFDEVVAPDGTLRRPWRALAAGPLDLADVDLRRVAHQIGRHLEDDGVTYRRPGGTSDRWHLDPLPLVVTAQEWATLSGGLAQRAELLDAVADDLYGPRRLLREGVLPPELVLAHRGFRREVSRPRRAGRSLHVVACDLTRTASGQWQVVADRTQAPSGLGYALENRRVTSRAITPTPLDAPVHRLAPFVPVLRDALAGAAPRTASDPRIVLLTPGPESETAYDQAHLATVLGIPLVRGDDLVVRGGAVWMRVRGRLERVDVVLRRVDAAWSDPLELRGDSRLGVPGLVEADRRGSVRVVNGFGTGVLENPGLLPFMDHVCEVLLDEPLRLPCVPVHWLGDPATLARLRTDLLDLEVRAIDGGGVLDADAPDALLAAVEAAPHRYVAGEPIVWSRAPRLDAGTLTACEVSLRAFTVAHGSGYRPLAGGLGSVLQDGRSIASKDVWVLKESASEPDQGLEEPARPSVASGAAPIAVPRVLQDLYWFGRYAERAEHGVRSLLALPAVGDGLDLDRIGPGDPAAEALLGVLGASGAPGERDARWLQSILLDERRPSSVAQSLVALRAVAASVRDQLSIDVWRAFAVTDRAVASAGTDLAVTAEQVLVGLLALRGTTESMVHDDGWHALEVGRALERALQVGALLSRTVTTMRPLSVEERVHEAVLGATESVVTHRRRHRGRVRLVGLLELLLTDPDNPRSLAAALERLGHALARLPMSTSSSRPERLLEDLVAQVRDVDLSALARVSGQRRRGLEDHLEDVEGQLTRLADAFAELHLVSGPSPRSLTLARRVSS</sequence>
<dbReference type="PANTHER" id="PTHR34595">
    <property type="entry name" value="BLR5612 PROTEIN"/>
    <property type="match status" value="1"/>
</dbReference>
<gene>
    <name evidence="4" type="ORF">GCM10009821_19160</name>
</gene>
<dbReference type="Pfam" id="PF14403">
    <property type="entry name" value="CP_ATPgrasp_2"/>
    <property type="match status" value="1"/>
</dbReference>
<dbReference type="Pfam" id="PF04168">
    <property type="entry name" value="Alpha-E"/>
    <property type="match status" value="1"/>
</dbReference>
<evidence type="ECO:0000259" key="3">
    <source>
        <dbReference type="Pfam" id="PF14403"/>
    </source>
</evidence>
<evidence type="ECO:0000259" key="2">
    <source>
        <dbReference type="Pfam" id="PF04168"/>
    </source>
</evidence>
<dbReference type="InterPro" id="IPR051680">
    <property type="entry name" value="ATP-dep_Glu-Cys_Ligase-2"/>
</dbReference>
<dbReference type="RefSeq" id="WP_344327407.1">
    <property type="nucleotide sequence ID" value="NZ_BAAAPY010000006.1"/>
</dbReference>
<dbReference type="PANTHER" id="PTHR34595:SF2">
    <property type="entry name" value="BLR2978 PROTEIN"/>
    <property type="match status" value="1"/>
</dbReference>
<feature type="domain" description="DUF403" evidence="2">
    <location>
        <begin position="496"/>
        <end position="791"/>
    </location>
</feature>
<evidence type="ECO:0000313" key="4">
    <source>
        <dbReference type="EMBL" id="GAA2079241.1"/>
    </source>
</evidence>
<dbReference type="SUPFAM" id="SSF56059">
    <property type="entry name" value="Glutathione synthetase ATP-binding domain-like"/>
    <property type="match status" value="1"/>
</dbReference>
<comment type="caution">
    <text evidence="4">The sequence shown here is derived from an EMBL/GenBank/DDBJ whole genome shotgun (WGS) entry which is preliminary data.</text>
</comment>
<accession>A0ABN2W400</accession>
<reference evidence="4 5" key="1">
    <citation type="journal article" date="2019" name="Int. J. Syst. Evol. Microbiol.">
        <title>The Global Catalogue of Microorganisms (GCM) 10K type strain sequencing project: providing services to taxonomists for standard genome sequencing and annotation.</title>
        <authorList>
            <consortium name="The Broad Institute Genomics Platform"/>
            <consortium name="The Broad Institute Genome Sequencing Center for Infectious Disease"/>
            <person name="Wu L."/>
            <person name="Ma J."/>
        </authorList>
    </citation>
    <scope>NUCLEOTIDE SEQUENCE [LARGE SCALE GENOMIC DNA]</scope>
    <source>
        <strain evidence="4 5">JCM 15749</strain>
    </source>
</reference>